<accession>A0A914EIF6</accession>
<organism evidence="1 2">
    <name type="scientific">Acrobeloides nanus</name>
    <dbReference type="NCBI Taxonomy" id="290746"/>
    <lineage>
        <taxon>Eukaryota</taxon>
        <taxon>Metazoa</taxon>
        <taxon>Ecdysozoa</taxon>
        <taxon>Nematoda</taxon>
        <taxon>Chromadorea</taxon>
        <taxon>Rhabditida</taxon>
        <taxon>Tylenchina</taxon>
        <taxon>Cephalobomorpha</taxon>
        <taxon>Cephaloboidea</taxon>
        <taxon>Cephalobidae</taxon>
        <taxon>Acrobeloides</taxon>
    </lineage>
</organism>
<name>A0A914EIF6_9BILA</name>
<sequence length="100" mass="10931">MLSKDPEALDIYHKELVTDPLQRGTIEGVFTDDGTGYYMPHHAVVRADKLTTPIRPVFDASSSSTKGDLSLNDCLYPGPSLIANLVGMLLVFRTLVNPLV</sequence>
<evidence type="ECO:0000313" key="1">
    <source>
        <dbReference type="Proteomes" id="UP000887540"/>
    </source>
</evidence>
<reference evidence="2" key="1">
    <citation type="submission" date="2022-11" db="UniProtKB">
        <authorList>
            <consortium name="WormBaseParasite"/>
        </authorList>
    </citation>
    <scope>IDENTIFICATION</scope>
</reference>
<keyword evidence="1" id="KW-1185">Reference proteome</keyword>
<proteinExistence type="predicted"/>
<dbReference type="Proteomes" id="UP000887540">
    <property type="component" value="Unplaced"/>
</dbReference>
<dbReference type="AlphaFoldDB" id="A0A914EIF6"/>
<evidence type="ECO:0000313" key="2">
    <source>
        <dbReference type="WBParaSite" id="ACRNAN_scaffold8341.g23810.t1"/>
    </source>
</evidence>
<protein>
    <submittedName>
        <fullName evidence="2">Uncharacterized protein</fullName>
    </submittedName>
</protein>
<dbReference type="WBParaSite" id="ACRNAN_scaffold8341.g23810.t1">
    <property type="protein sequence ID" value="ACRNAN_scaffold8341.g23810.t1"/>
    <property type="gene ID" value="ACRNAN_scaffold8341.g23810"/>
</dbReference>